<evidence type="ECO:0000313" key="2">
    <source>
        <dbReference type="Proteomes" id="UP001732700"/>
    </source>
</evidence>
<proteinExistence type="predicted"/>
<organism evidence="1 2">
    <name type="scientific">Avena sativa</name>
    <name type="common">Oat</name>
    <dbReference type="NCBI Taxonomy" id="4498"/>
    <lineage>
        <taxon>Eukaryota</taxon>
        <taxon>Viridiplantae</taxon>
        <taxon>Streptophyta</taxon>
        <taxon>Embryophyta</taxon>
        <taxon>Tracheophyta</taxon>
        <taxon>Spermatophyta</taxon>
        <taxon>Magnoliopsida</taxon>
        <taxon>Liliopsida</taxon>
        <taxon>Poales</taxon>
        <taxon>Poaceae</taxon>
        <taxon>BOP clade</taxon>
        <taxon>Pooideae</taxon>
        <taxon>Poodae</taxon>
        <taxon>Poeae</taxon>
        <taxon>Poeae Chloroplast Group 1 (Aveneae type)</taxon>
        <taxon>Aveninae</taxon>
        <taxon>Avena</taxon>
    </lineage>
</organism>
<accession>A0ACD5ZQN9</accession>
<name>A0ACD5ZQN9_AVESA</name>
<protein>
    <submittedName>
        <fullName evidence="1">Uncharacterized protein</fullName>
    </submittedName>
</protein>
<keyword evidence="2" id="KW-1185">Reference proteome</keyword>
<reference evidence="1" key="2">
    <citation type="submission" date="2025-09" db="UniProtKB">
        <authorList>
            <consortium name="EnsemblPlants"/>
        </authorList>
    </citation>
    <scope>IDENTIFICATION</scope>
</reference>
<dbReference type="Proteomes" id="UP001732700">
    <property type="component" value="Chromosome 7A"/>
</dbReference>
<evidence type="ECO:0000313" key="1">
    <source>
        <dbReference type="EnsemblPlants" id="AVESA.00010b.r2.7AG1209960.1.CDS.1"/>
    </source>
</evidence>
<sequence>MQGLAASFRIVLVVFLLSMAGAAAANGRKRVVSSSSDEPCTKMTLYLHDILYNGVNNSQNATAAPATRPTALGTTYFSNNTFFGMLVVFNDMVTEGKELPAGNEKPAALAQGFYFYDKKETYAAWFSFSLVFNSAAHKGTLNVMGADPMDEDTRDFTVVGGTGDFFMARGIVTIRTDLVQGSFYFRLQMDIKLYECYV</sequence>
<dbReference type="EnsemblPlants" id="AVESA.00010b.r2.7AG1209960.1">
    <property type="protein sequence ID" value="AVESA.00010b.r2.7AG1209960.1.CDS.1"/>
    <property type="gene ID" value="AVESA.00010b.r2.7AG1209960"/>
</dbReference>
<reference evidence="1" key="1">
    <citation type="submission" date="2021-05" db="EMBL/GenBank/DDBJ databases">
        <authorList>
            <person name="Scholz U."/>
            <person name="Mascher M."/>
            <person name="Fiebig A."/>
        </authorList>
    </citation>
    <scope>NUCLEOTIDE SEQUENCE [LARGE SCALE GENOMIC DNA]</scope>
</reference>